<keyword evidence="1" id="KW-0378">Hydrolase</keyword>
<accession>A0AAD9X9P9</accession>
<dbReference type="GO" id="GO:0016042">
    <property type="term" value="P:lipid catabolic process"/>
    <property type="evidence" value="ECO:0007669"/>
    <property type="project" value="UniProtKB-KW"/>
</dbReference>
<name>A0AAD9X9P9_9ROSI</name>
<feature type="non-terminal residue" evidence="4">
    <location>
        <position position="1"/>
    </location>
</feature>
<protein>
    <submittedName>
        <fullName evidence="4">Uncharacterized protein</fullName>
    </submittedName>
</protein>
<dbReference type="AlphaFoldDB" id="A0AAD9X9P9"/>
<evidence type="ECO:0000256" key="2">
    <source>
        <dbReference type="ARBA" id="ARBA00022963"/>
    </source>
</evidence>
<keyword evidence="2" id="KW-0442">Lipid degradation</keyword>
<dbReference type="GO" id="GO:0016787">
    <property type="term" value="F:hydrolase activity"/>
    <property type="evidence" value="ECO:0007669"/>
    <property type="project" value="UniProtKB-KW"/>
</dbReference>
<dbReference type="PANTHER" id="PTHR46020">
    <property type="entry name" value="OSJNBB0059K02.9 PROTEIN"/>
    <property type="match status" value="1"/>
</dbReference>
<organism evidence="4 5">
    <name type="scientific">Dipteronia dyeriana</name>
    <dbReference type="NCBI Taxonomy" id="168575"/>
    <lineage>
        <taxon>Eukaryota</taxon>
        <taxon>Viridiplantae</taxon>
        <taxon>Streptophyta</taxon>
        <taxon>Embryophyta</taxon>
        <taxon>Tracheophyta</taxon>
        <taxon>Spermatophyta</taxon>
        <taxon>Magnoliopsida</taxon>
        <taxon>eudicotyledons</taxon>
        <taxon>Gunneridae</taxon>
        <taxon>Pentapetalae</taxon>
        <taxon>rosids</taxon>
        <taxon>malvids</taxon>
        <taxon>Sapindales</taxon>
        <taxon>Sapindaceae</taxon>
        <taxon>Hippocastanoideae</taxon>
        <taxon>Acereae</taxon>
        <taxon>Dipteronia</taxon>
    </lineage>
</organism>
<keyword evidence="5" id="KW-1185">Reference proteome</keyword>
<keyword evidence="3" id="KW-0443">Lipid metabolism</keyword>
<sequence>HGLGVKKVAVTLMQPLGCLSRSSMFYSFQKCNETENSYVTFNNHLLLQAVAKLNKQTEDSPFVILDLNHAFKTVFANKESSKFVNILKPCSQGIRPEFQCGFVDPKGVKKYTICENPESTFFWDCDHRTQGAWHAVYLALR</sequence>
<dbReference type="Proteomes" id="UP001280121">
    <property type="component" value="Unassembled WGS sequence"/>
</dbReference>
<dbReference type="Gene3D" id="3.40.50.1110">
    <property type="entry name" value="SGNH hydrolase"/>
    <property type="match status" value="1"/>
</dbReference>
<dbReference type="EMBL" id="JANJYI010000003">
    <property type="protein sequence ID" value="KAK2655340.1"/>
    <property type="molecule type" value="Genomic_DNA"/>
</dbReference>
<gene>
    <name evidence="4" type="ORF">Ddye_008392</name>
</gene>
<proteinExistence type="predicted"/>
<dbReference type="PANTHER" id="PTHR46020:SF32">
    <property type="entry name" value="GDSL ESTERASE_LIPASE"/>
    <property type="match status" value="1"/>
</dbReference>
<evidence type="ECO:0000256" key="1">
    <source>
        <dbReference type="ARBA" id="ARBA00022801"/>
    </source>
</evidence>
<reference evidence="4" key="1">
    <citation type="journal article" date="2023" name="Plant J.">
        <title>Genome sequences and population genomics provide insights into the demographic history, inbreeding, and mutation load of two 'living fossil' tree species of Dipteronia.</title>
        <authorList>
            <person name="Feng Y."/>
            <person name="Comes H.P."/>
            <person name="Chen J."/>
            <person name="Zhu S."/>
            <person name="Lu R."/>
            <person name="Zhang X."/>
            <person name="Li P."/>
            <person name="Qiu J."/>
            <person name="Olsen K.M."/>
            <person name="Qiu Y."/>
        </authorList>
    </citation>
    <scope>NUCLEOTIDE SEQUENCE</scope>
    <source>
        <strain evidence="4">KIB01</strain>
    </source>
</reference>
<evidence type="ECO:0000313" key="4">
    <source>
        <dbReference type="EMBL" id="KAK2655340.1"/>
    </source>
</evidence>
<dbReference type="InterPro" id="IPR036514">
    <property type="entry name" value="SGNH_hydro_sf"/>
</dbReference>
<comment type="caution">
    <text evidence="4">The sequence shown here is derived from an EMBL/GenBank/DDBJ whole genome shotgun (WGS) entry which is preliminary data.</text>
</comment>
<evidence type="ECO:0000256" key="3">
    <source>
        <dbReference type="ARBA" id="ARBA00023098"/>
    </source>
</evidence>
<evidence type="ECO:0000313" key="5">
    <source>
        <dbReference type="Proteomes" id="UP001280121"/>
    </source>
</evidence>